<feature type="region of interest" description="Disordered" evidence="1">
    <location>
        <begin position="49"/>
        <end position="111"/>
    </location>
</feature>
<evidence type="ECO:0000313" key="2">
    <source>
        <dbReference type="EMBL" id="KZT31475.1"/>
    </source>
</evidence>
<feature type="non-terminal residue" evidence="2">
    <location>
        <position position="159"/>
    </location>
</feature>
<name>A0A165WSB1_9AGAM</name>
<gene>
    <name evidence="2" type="ORF">SISSUDRAFT_971909</name>
</gene>
<evidence type="ECO:0000313" key="3">
    <source>
        <dbReference type="Proteomes" id="UP000076798"/>
    </source>
</evidence>
<dbReference type="STRING" id="1314776.A0A165WSB1"/>
<accession>A0A165WSB1</accession>
<keyword evidence="3" id="KW-1185">Reference proteome</keyword>
<evidence type="ECO:0000256" key="1">
    <source>
        <dbReference type="SAM" id="MobiDB-lite"/>
    </source>
</evidence>
<evidence type="ECO:0008006" key="4">
    <source>
        <dbReference type="Google" id="ProtNLM"/>
    </source>
</evidence>
<dbReference type="AlphaFoldDB" id="A0A165WSB1"/>
<dbReference type="EMBL" id="KV428565">
    <property type="protein sequence ID" value="KZT31475.1"/>
    <property type="molecule type" value="Genomic_DNA"/>
</dbReference>
<proteinExistence type="predicted"/>
<protein>
    <recommendedName>
        <fullName evidence="4">CCHC-type domain-containing protein</fullName>
    </recommendedName>
</protein>
<organism evidence="2 3">
    <name type="scientific">Sistotremastrum suecicum HHB10207 ss-3</name>
    <dbReference type="NCBI Taxonomy" id="1314776"/>
    <lineage>
        <taxon>Eukaryota</taxon>
        <taxon>Fungi</taxon>
        <taxon>Dikarya</taxon>
        <taxon>Basidiomycota</taxon>
        <taxon>Agaricomycotina</taxon>
        <taxon>Agaricomycetes</taxon>
        <taxon>Sistotremastrales</taxon>
        <taxon>Sistotremastraceae</taxon>
        <taxon>Sistotremastrum</taxon>
    </lineage>
</organism>
<sequence length="159" mass="18248">DSQMIYHVMRDAPTYWAPLLQTHKIGTIEQFQRSLQSIEEALINNPFIADDSSSSPSYSPVSSSSRSPRSPIRKRPRVYLTNTSSGKPQPRYPRDDKNKSKGKTPEQTGHQGCYLCGSNQHWMKECKYYQPSSVMRQPARVHFVQTPDASEEIIEDYDH</sequence>
<reference evidence="2 3" key="1">
    <citation type="journal article" date="2016" name="Mol. Biol. Evol.">
        <title>Comparative Genomics of Early-Diverging Mushroom-Forming Fungi Provides Insights into the Origins of Lignocellulose Decay Capabilities.</title>
        <authorList>
            <person name="Nagy L.G."/>
            <person name="Riley R."/>
            <person name="Tritt A."/>
            <person name="Adam C."/>
            <person name="Daum C."/>
            <person name="Floudas D."/>
            <person name="Sun H."/>
            <person name="Yadav J.S."/>
            <person name="Pangilinan J."/>
            <person name="Larsson K.H."/>
            <person name="Matsuura K."/>
            <person name="Barry K."/>
            <person name="Labutti K."/>
            <person name="Kuo R."/>
            <person name="Ohm R.A."/>
            <person name="Bhattacharya S.S."/>
            <person name="Shirouzu T."/>
            <person name="Yoshinaga Y."/>
            <person name="Martin F.M."/>
            <person name="Grigoriev I.V."/>
            <person name="Hibbett D.S."/>
        </authorList>
    </citation>
    <scope>NUCLEOTIDE SEQUENCE [LARGE SCALE GENOMIC DNA]</scope>
    <source>
        <strain evidence="2 3">HHB10207 ss-3</strain>
    </source>
</reference>
<dbReference type="Proteomes" id="UP000076798">
    <property type="component" value="Unassembled WGS sequence"/>
</dbReference>
<feature type="compositionally biased region" description="Low complexity" evidence="1">
    <location>
        <begin position="52"/>
        <end position="70"/>
    </location>
</feature>
<feature type="non-terminal residue" evidence="2">
    <location>
        <position position="1"/>
    </location>
</feature>